<dbReference type="InterPro" id="IPR050248">
    <property type="entry name" value="Polysacc_deacetylase_ArnD"/>
</dbReference>
<dbReference type="AlphaFoldDB" id="A0AAD5S799"/>
<feature type="signal peptide" evidence="3">
    <location>
        <begin position="1"/>
        <end position="23"/>
    </location>
</feature>
<evidence type="ECO:0000259" key="4">
    <source>
        <dbReference type="PROSITE" id="PS51677"/>
    </source>
</evidence>
<dbReference type="PANTHER" id="PTHR10587:SF98">
    <property type="entry name" value="CHITIN DEACETYLASE"/>
    <property type="match status" value="1"/>
</dbReference>
<dbReference type="GO" id="GO:0009272">
    <property type="term" value="P:fungal-type cell wall biogenesis"/>
    <property type="evidence" value="ECO:0007669"/>
    <property type="project" value="UniProtKB-ARBA"/>
</dbReference>
<organism evidence="5 6">
    <name type="scientific">Rhizophlyctis rosea</name>
    <dbReference type="NCBI Taxonomy" id="64517"/>
    <lineage>
        <taxon>Eukaryota</taxon>
        <taxon>Fungi</taxon>
        <taxon>Fungi incertae sedis</taxon>
        <taxon>Chytridiomycota</taxon>
        <taxon>Chytridiomycota incertae sedis</taxon>
        <taxon>Chytridiomycetes</taxon>
        <taxon>Rhizophlyctidales</taxon>
        <taxon>Rhizophlyctidaceae</taxon>
        <taxon>Rhizophlyctis</taxon>
    </lineage>
</organism>
<reference evidence="5" key="1">
    <citation type="submission" date="2020-05" db="EMBL/GenBank/DDBJ databases">
        <title>Phylogenomic resolution of chytrid fungi.</title>
        <authorList>
            <person name="Stajich J.E."/>
            <person name="Amses K."/>
            <person name="Simmons R."/>
            <person name="Seto K."/>
            <person name="Myers J."/>
            <person name="Bonds A."/>
            <person name="Quandt C.A."/>
            <person name="Barry K."/>
            <person name="Liu P."/>
            <person name="Grigoriev I."/>
            <person name="Longcore J.E."/>
            <person name="James T.Y."/>
        </authorList>
    </citation>
    <scope>NUCLEOTIDE SEQUENCE</scope>
    <source>
        <strain evidence="5">JEL0318</strain>
    </source>
</reference>
<proteinExistence type="predicted"/>
<evidence type="ECO:0000256" key="2">
    <source>
        <dbReference type="SAM" id="Phobius"/>
    </source>
</evidence>
<feature type="transmembrane region" description="Helical" evidence="2">
    <location>
        <begin position="379"/>
        <end position="398"/>
    </location>
</feature>
<evidence type="ECO:0000256" key="1">
    <source>
        <dbReference type="SAM" id="MobiDB-lite"/>
    </source>
</evidence>
<dbReference type="Gene3D" id="3.20.20.370">
    <property type="entry name" value="Glycoside hydrolase/deacetylase"/>
    <property type="match status" value="1"/>
</dbReference>
<dbReference type="Pfam" id="PF01522">
    <property type="entry name" value="Polysacc_deac_1"/>
    <property type="match status" value="1"/>
</dbReference>
<feature type="region of interest" description="Disordered" evidence="1">
    <location>
        <begin position="326"/>
        <end position="376"/>
    </location>
</feature>
<evidence type="ECO:0000256" key="3">
    <source>
        <dbReference type="SAM" id="SignalP"/>
    </source>
</evidence>
<name>A0AAD5S799_9FUNG</name>
<dbReference type="Proteomes" id="UP001212841">
    <property type="component" value="Unassembled WGS sequence"/>
</dbReference>
<evidence type="ECO:0000313" key="5">
    <source>
        <dbReference type="EMBL" id="KAJ3044662.1"/>
    </source>
</evidence>
<sequence>MHAHLLRLSALTALLTAPSVIHATECFVPPSTAVFGLQPEKYPPVNEIASIGMENDPDLLRVYNDIDWTKVPSSPIKPVDLSTTSYDAGTDPDCWWTSTLCTQPKVAGLNPDVTICNKPGSWGLTFDDGPTCFSPELYGFLSEQKQKATFFMLGGQVLTYPVEAKGAFDEGHDVLSHTWSHHGLTTLTNLQVVAELYYSVKVIQEVTGVSVKYFRPPYGDIDNRVRAIATQLGLTAVMWNDDTDDWKVNNNPDARTEVDAKFQAILDKASEYNAKNAGPIVLEHDNDQGPIQIYKDWYAKIKKVYPKVMSVTECLGEGGYYEPVPSDDAGATGTATTPETPTSTTSTVTVTTDSPSTTPTPNPESKAEEQKSPARKNDVGSFAAVAAGFLGLVMFYNLW</sequence>
<feature type="domain" description="NodB homology" evidence="4">
    <location>
        <begin position="120"/>
        <end position="316"/>
    </location>
</feature>
<keyword evidence="2" id="KW-1133">Transmembrane helix</keyword>
<comment type="caution">
    <text evidence="5">The sequence shown here is derived from an EMBL/GenBank/DDBJ whole genome shotgun (WGS) entry which is preliminary data.</text>
</comment>
<dbReference type="PROSITE" id="PS51677">
    <property type="entry name" value="NODB"/>
    <property type="match status" value="1"/>
</dbReference>
<dbReference type="EMBL" id="JADGJD010001280">
    <property type="protein sequence ID" value="KAJ3044662.1"/>
    <property type="molecule type" value="Genomic_DNA"/>
</dbReference>
<feature type="chain" id="PRO_5042280189" description="NodB homology domain-containing protein" evidence="3">
    <location>
        <begin position="24"/>
        <end position="399"/>
    </location>
</feature>
<accession>A0AAD5S799</accession>
<dbReference type="SUPFAM" id="SSF88713">
    <property type="entry name" value="Glycoside hydrolase/deacetylase"/>
    <property type="match status" value="1"/>
</dbReference>
<keyword evidence="6" id="KW-1185">Reference proteome</keyword>
<keyword evidence="2" id="KW-0472">Membrane</keyword>
<keyword evidence="2" id="KW-0812">Transmembrane</keyword>
<feature type="compositionally biased region" description="Low complexity" evidence="1">
    <location>
        <begin position="326"/>
        <end position="359"/>
    </location>
</feature>
<feature type="compositionally biased region" description="Basic and acidic residues" evidence="1">
    <location>
        <begin position="365"/>
        <end position="376"/>
    </location>
</feature>
<dbReference type="GO" id="GO:0004099">
    <property type="term" value="F:chitin deacetylase activity"/>
    <property type="evidence" value="ECO:0007669"/>
    <property type="project" value="UniProtKB-ARBA"/>
</dbReference>
<dbReference type="InterPro" id="IPR002509">
    <property type="entry name" value="NODB_dom"/>
</dbReference>
<dbReference type="InterPro" id="IPR011330">
    <property type="entry name" value="Glyco_hydro/deAcase_b/a-brl"/>
</dbReference>
<keyword evidence="3" id="KW-0732">Signal</keyword>
<dbReference type="PANTHER" id="PTHR10587">
    <property type="entry name" value="GLYCOSYL TRANSFERASE-RELATED"/>
    <property type="match status" value="1"/>
</dbReference>
<protein>
    <recommendedName>
        <fullName evidence="4">NodB homology domain-containing protein</fullName>
    </recommendedName>
</protein>
<dbReference type="GO" id="GO:0016020">
    <property type="term" value="C:membrane"/>
    <property type="evidence" value="ECO:0007669"/>
    <property type="project" value="TreeGrafter"/>
</dbReference>
<gene>
    <name evidence="5" type="ORF">HK097_001411</name>
</gene>
<evidence type="ECO:0000313" key="6">
    <source>
        <dbReference type="Proteomes" id="UP001212841"/>
    </source>
</evidence>
<dbReference type="GO" id="GO:0005975">
    <property type="term" value="P:carbohydrate metabolic process"/>
    <property type="evidence" value="ECO:0007669"/>
    <property type="project" value="InterPro"/>
</dbReference>